<dbReference type="PROSITE" id="PS50146">
    <property type="entry name" value="DAGK"/>
    <property type="match status" value="1"/>
</dbReference>
<dbReference type="EMBL" id="CP058579">
    <property type="protein sequence ID" value="QLG61366.1"/>
    <property type="molecule type" value="Genomic_DNA"/>
</dbReference>
<dbReference type="InterPro" id="IPR017438">
    <property type="entry name" value="ATP-NAD_kinase_N"/>
</dbReference>
<feature type="region of interest" description="Disordered" evidence="1">
    <location>
        <begin position="121"/>
        <end position="150"/>
    </location>
</feature>
<dbReference type="SMART" id="SM00046">
    <property type="entry name" value="DAGKc"/>
    <property type="match status" value="1"/>
</dbReference>
<evidence type="ECO:0000313" key="3">
    <source>
        <dbReference type="EMBL" id="QLG61366.1"/>
    </source>
</evidence>
<dbReference type="PANTHER" id="PTHR12358">
    <property type="entry name" value="SPHINGOSINE KINASE"/>
    <property type="match status" value="1"/>
</dbReference>
<dbReference type="Gene3D" id="3.40.50.10330">
    <property type="entry name" value="Probable inorganic polyphosphate/atp-NAD kinase, domain 1"/>
    <property type="match status" value="1"/>
</dbReference>
<dbReference type="Proteomes" id="UP000509626">
    <property type="component" value="Chromosome"/>
</dbReference>
<keyword evidence="3" id="KW-0418">Kinase</keyword>
<feature type="region of interest" description="Disordered" evidence="1">
    <location>
        <begin position="1"/>
        <end position="29"/>
    </location>
</feature>
<dbReference type="GeneID" id="56037053"/>
<feature type="domain" description="DAGKc" evidence="2">
    <location>
        <begin position="1"/>
        <end position="126"/>
    </location>
</feature>
<dbReference type="PANTHER" id="PTHR12358:SF54">
    <property type="entry name" value="SPHINGOSINE KINASE RELATED PROTEIN"/>
    <property type="match status" value="1"/>
</dbReference>
<dbReference type="OrthoDB" id="57577at2157"/>
<evidence type="ECO:0000313" key="4">
    <source>
        <dbReference type="Proteomes" id="UP000509626"/>
    </source>
</evidence>
<dbReference type="GO" id="GO:0016301">
    <property type="term" value="F:kinase activity"/>
    <property type="evidence" value="ECO:0007669"/>
    <property type="project" value="UniProtKB-KW"/>
</dbReference>
<keyword evidence="3" id="KW-0808">Transferase</keyword>
<protein>
    <submittedName>
        <fullName evidence="3">Diacylglycerol kinase family lipid kinase</fullName>
    </submittedName>
</protein>
<proteinExistence type="predicted"/>
<dbReference type="KEGG" id="halu:HUG12_06300"/>
<dbReference type="InterPro" id="IPR016064">
    <property type="entry name" value="NAD/diacylglycerol_kinase_sf"/>
</dbReference>
<dbReference type="SUPFAM" id="SSF111331">
    <property type="entry name" value="NAD kinase/diacylglycerol kinase-like"/>
    <property type="match status" value="1"/>
</dbReference>
<organism evidence="3 4">
    <name type="scientific">Halorarum salinum</name>
    <dbReference type="NCBI Taxonomy" id="2743089"/>
    <lineage>
        <taxon>Archaea</taxon>
        <taxon>Methanobacteriati</taxon>
        <taxon>Methanobacteriota</taxon>
        <taxon>Stenosarchaea group</taxon>
        <taxon>Halobacteria</taxon>
        <taxon>Halobacteriales</taxon>
        <taxon>Haloferacaceae</taxon>
        <taxon>Halorarum</taxon>
    </lineage>
</organism>
<dbReference type="InterPro" id="IPR050187">
    <property type="entry name" value="Lipid_Phosphate_FormReg"/>
</dbReference>
<dbReference type="InterPro" id="IPR001206">
    <property type="entry name" value="Diacylglycerol_kinase_cat_dom"/>
</dbReference>
<dbReference type="RefSeq" id="WP_179267951.1">
    <property type="nucleotide sequence ID" value="NZ_CP058579.1"/>
</dbReference>
<evidence type="ECO:0000256" key="1">
    <source>
        <dbReference type="SAM" id="MobiDB-lite"/>
    </source>
</evidence>
<keyword evidence="4" id="KW-1185">Reference proteome</keyword>
<dbReference type="Gene3D" id="2.60.200.40">
    <property type="match status" value="1"/>
</dbReference>
<accession>A0A7D5L9B4</accession>
<reference evidence="3 4" key="1">
    <citation type="submission" date="2020-06" db="EMBL/GenBank/DDBJ databases">
        <title>NJ-3-1, isolated from saline soil.</title>
        <authorList>
            <person name="Cui H.L."/>
            <person name="Shi X."/>
        </authorList>
    </citation>
    <scope>NUCLEOTIDE SEQUENCE [LARGE SCALE GENOMIC DNA]</scope>
    <source>
        <strain evidence="3 4">NJ-3-1</strain>
    </source>
</reference>
<name>A0A7D5L9B4_9EURY</name>
<sequence>MGSRVLVRNPESGDQRRSVQAAQEAEERGYEVLNTSEEGEEVDLAREAAAGGADVVVACGGDGTLNGVARGVDRAGRLEEVTLGVVPAGTGNGFAGNVGIDGVTEAFESVEAGRTRRLDVGMADWSGESGRGDGSDAGSSGAGDAGLAGGDADETARPFLNSCICGLTAEASARTEPALKQRLGVLAYVFTTLQHTGDFEGLELDIRAGSESDPVWSGEAALLLVGNARRFPNRQANVEDGKLDVVVIEDAPTIDYLARGAVERLFQGEVSHLTRLRVPSLVVDAGEPRQFSLDGEMVERERLEITTRERVMEFAVGEGYDPNPVDDRADGE</sequence>
<dbReference type="AlphaFoldDB" id="A0A7D5L9B4"/>
<evidence type="ECO:0000259" key="2">
    <source>
        <dbReference type="PROSITE" id="PS50146"/>
    </source>
</evidence>
<dbReference type="Pfam" id="PF00781">
    <property type="entry name" value="DAGK_cat"/>
    <property type="match status" value="1"/>
</dbReference>
<feature type="compositionally biased region" description="Gly residues" evidence="1">
    <location>
        <begin position="140"/>
        <end position="149"/>
    </location>
</feature>
<gene>
    <name evidence="3" type="ORF">HUG12_06300</name>
</gene>